<dbReference type="AlphaFoldDB" id="A0A2W5TM79"/>
<dbReference type="EMBL" id="QFQP01000003">
    <property type="protein sequence ID" value="PZR16709.1"/>
    <property type="molecule type" value="Genomic_DNA"/>
</dbReference>
<organism evidence="2 3">
    <name type="scientific">Archangium gephyra</name>
    <dbReference type="NCBI Taxonomy" id="48"/>
    <lineage>
        <taxon>Bacteria</taxon>
        <taxon>Pseudomonadati</taxon>
        <taxon>Myxococcota</taxon>
        <taxon>Myxococcia</taxon>
        <taxon>Myxococcales</taxon>
        <taxon>Cystobacterineae</taxon>
        <taxon>Archangiaceae</taxon>
        <taxon>Archangium</taxon>
    </lineage>
</organism>
<protein>
    <submittedName>
        <fullName evidence="2">Uncharacterized protein</fullName>
    </submittedName>
</protein>
<feature type="transmembrane region" description="Helical" evidence="1">
    <location>
        <begin position="51"/>
        <end position="71"/>
    </location>
</feature>
<dbReference type="Proteomes" id="UP000249061">
    <property type="component" value="Unassembled WGS sequence"/>
</dbReference>
<keyword evidence="1" id="KW-0472">Membrane</keyword>
<evidence type="ECO:0000313" key="2">
    <source>
        <dbReference type="EMBL" id="PZR16709.1"/>
    </source>
</evidence>
<feature type="transmembrane region" description="Helical" evidence="1">
    <location>
        <begin position="28"/>
        <end position="44"/>
    </location>
</feature>
<name>A0A2W5TM79_9BACT</name>
<feature type="transmembrane region" description="Helical" evidence="1">
    <location>
        <begin position="91"/>
        <end position="110"/>
    </location>
</feature>
<evidence type="ECO:0000313" key="3">
    <source>
        <dbReference type="Proteomes" id="UP000249061"/>
    </source>
</evidence>
<gene>
    <name evidence="2" type="ORF">DI536_06015</name>
</gene>
<sequence length="121" mass="12889">MRARLLVLLTVIGTSARAEVADKVPSVAEYVTWAVGFIVVALVLTRWKWWLGFAVAALAFSWACFVAFGVLLDPFVGPAIAAEAGQTSVLAAWLSLGAGVVAPLLVGLWVRRRRLSAAARP</sequence>
<comment type="caution">
    <text evidence="2">The sequence shown here is derived from an EMBL/GenBank/DDBJ whole genome shotgun (WGS) entry which is preliminary data.</text>
</comment>
<evidence type="ECO:0000256" key="1">
    <source>
        <dbReference type="SAM" id="Phobius"/>
    </source>
</evidence>
<keyword evidence="1" id="KW-1133">Transmembrane helix</keyword>
<keyword evidence="1" id="KW-0812">Transmembrane</keyword>
<accession>A0A2W5TM79</accession>
<reference evidence="2 3" key="1">
    <citation type="submission" date="2017-08" db="EMBL/GenBank/DDBJ databases">
        <title>Infants hospitalized years apart are colonized by the same room-sourced microbial strains.</title>
        <authorList>
            <person name="Brooks B."/>
            <person name="Olm M.R."/>
            <person name="Firek B.A."/>
            <person name="Baker R."/>
            <person name="Thomas B.C."/>
            <person name="Morowitz M.J."/>
            <person name="Banfield J.F."/>
        </authorList>
    </citation>
    <scope>NUCLEOTIDE SEQUENCE [LARGE SCALE GENOMIC DNA]</scope>
    <source>
        <strain evidence="2">S2_003_000_R2_14</strain>
    </source>
</reference>
<proteinExistence type="predicted"/>